<dbReference type="InterPro" id="IPR025256">
    <property type="entry name" value="TM7S3/TM198-like_dom"/>
</dbReference>
<feature type="transmembrane region" description="Helical" evidence="8">
    <location>
        <begin position="480"/>
        <end position="497"/>
    </location>
</feature>
<keyword evidence="3 8" id="KW-0812">Transmembrane</keyword>
<feature type="domain" description="TM7S3/TM198-like" evidence="9">
    <location>
        <begin position="483"/>
        <end position="688"/>
    </location>
</feature>
<dbReference type="EMBL" id="CM015732">
    <property type="protein sequence ID" value="KAF3704921.1"/>
    <property type="molecule type" value="Genomic_DNA"/>
</dbReference>
<dbReference type="InterPro" id="IPR008555">
    <property type="entry name" value="SIKE"/>
</dbReference>
<feature type="transmembrane region" description="Helical" evidence="8">
    <location>
        <begin position="558"/>
        <end position="579"/>
    </location>
</feature>
<protein>
    <submittedName>
        <fullName evidence="10">Transmembrane 7 superfamily member 3 NARP1</fullName>
    </submittedName>
</protein>
<feature type="transmembrane region" description="Helical" evidence="8">
    <location>
        <begin position="530"/>
        <end position="551"/>
    </location>
</feature>
<comment type="similarity">
    <text evidence="2">Belongs to the SIKE family.</text>
</comment>
<evidence type="ECO:0000256" key="1">
    <source>
        <dbReference type="ARBA" id="ARBA00004141"/>
    </source>
</evidence>
<reference evidence="11" key="2">
    <citation type="submission" date="2019-02" db="EMBL/GenBank/DDBJ databases">
        <title>Opniocepnalus argus Var Kimnra genome.</title>
        <authorList>
            <person name="Zhou C."/>
            <person name="Xiao S."/>
        </authorList>
    </citation>
    <scope>NUCLEOTIDE SEQUENCE [LARGE SCALE GENOMIC DNA]</scope>
</reference>
<proteinExistence type="inferred from homology"/>
<evidence type="ECO:0000256" key="6">
    <source>
        <dbReference type="ARBA" id="ARBA00023136"/>
    </source>
</evidence>
<evidence type="ECO:0000313" key="11">
    <source>
        <dbReference type="Proteomes" id="UP000503349"/>
    </source>
</evidence>
<reference evidence="10 11" key="1">
    <citation type="submission" date="2019-02" db="EMBL/GenBank/DDBJ databases">
        <title>Opniocepnalus argus genome.</title>
        <authorList>
            <person name="Zhou C."/>
            <person name="Xiao S."/>
        </authorList>
    </citation>
    <scope>NUCLEOTIDE SEQUENCE [LARGE SCALE GENOMIC DNA]</scope>
    <source>
        <strain evidence="10">OARG1902GOOAL</strain>
        <tissue evidence="10">Muscle</tissue>
    </source>
</reference>
<dbReference type="Proteomes" id="UP000503349">
    <property type="component" value="Chromosome 21"/>
</dbReference>
<dbReference type="PANTHER" id="PTHR15937">
    <property type="entry name" value="TRANSMEMBRANE 7 SUPERFAMILY MEMBER 3"/>
    <property type="match status" value="1"/>
</dbReference>
<dbReference type="GO" id="GO:0005886">
    <property type="term" value="C:plasma membrane"/>
    <property type="evidence" value="ECO:0007669"/>
    <property type="project" value="TreeGrafter"/>
</dbReference>
<keyword evidence="4 8" id="KW-1133">Transmembrane helix</keyword>
<feature type="transmembrane region" description="Helical" evidence="8">
    <location>
        <begin position="668"/>
        <end position="689"/>
    </location>
</feature>
<keyword evidence="5 7" id="KW-0175">Coiled coil</keyword>
<evidence type="ECO:0000256" key="2">
    <source>
        <dbReference type="ARBA" id="ARBA00005537"/>
    </source>
</evidence>
<keyword evidence="6 8" id="KW-0472">Membrane</keyword>
<evidence type="ECO:0000256" key="3">
    <source>
        <dbReference type="ARBA" id="ARBA00022692"/>
    </source>
</evidence>
<dbReference type="PANTHER" id="PTHR15937:SF3">
    <property type="entry name" value="TRANSMEMBRANE 7 SUPERFAMILY MEMBER 3"/>
    <property type="match status" value="1"/>
</dbReference>
<evidence type="ECO:0000259" key="9">
    <source>
        <dbReference type="Pfam" id="PF13886"/>
    </source>
</evidence>
<comment type="subcellular location">
    <subcellularLocation>
        <location evidence="1">Membrane</location>
        <topology evidence="1">Multi-pass membrane protein</topology>
    </subcellularLocation>
</comment>
<feature type="coiled-coil region" evidence="7">
    <location>
        <begin position="12"/>
        <end position="96"/>
    </location>
</feature>
<evidence type="ECO:0000256" key="8">
    <source>
        <dbReference type="SAM" id="Phobius"/>
    </source>
</evidence>
<evidence type="ECO:0000313" key="10">
    <source>
        <dbReference type="EMBL" id="KAF3704921.1"/>
    </source>
</evidence>
<dbReference type="GO" id="GO:0043069">
    <property type="term" value="P:negative regulation of programmed cell death"/>
    <property type="evidence" value="ECO:0007669"/>
    <property type="project" value="TreeGrafter"/>
</dbReference>
<dbReference type="AlphaFoldDB" id="A0A6G1QQG3"/>
<keyword evidence="11" id="KW-1185">Reference proteome</keyword>
<sequence>MNCTLEKVLADAKSLVERLRNHDNAAEMLIEQTTSLNKRVEAMKQYQEEIDTLNQVARHRPRSSLVLGIQQENRQIRELQQENKELRTSLEEHQSALELIMTKYREQVFRLLMASKREDPAIVTQLKEQHTTEMQAHIDKINEMASVMRKAIEVDEGRLCEDEERIKQLQLENRGLRELLGISREAFLVLKREDASESTSLSPLLTSTDVSLQKNRVIFLPGMFQDVSVSQNETVQAFVSSIPSDVAFVTVQFHTQRHNATLSYARVPSLSVSLTAVDSGLLSVLKLGQTSLSLYLSSPNGDTVTGTGVILPYFSADPVPGACNIESNLDIDPNVYIHYNLYETTIRFAPANLGYKRGETPPVCDESTESSTHWRLQYDIYQYFLPENDLSERSLFSGIQAVADIQGITDNAKRVITLLSTDKTTAVFNSIPGQGVVYAVIVRDPLLNTSASYIPVHTYGCSFASTLDGCETLGKISTKVFFTIAGLAGLFVCFFGHRFFKCELFCMGFSFAAFFFFVLITQTTELDYNIRLTVTAVIGVVGGVLLVMSWWRFGSVMACVIVVGLMLGFLIASTVLFTPLGDLNVFRQSDVVFWLTFCCIMIVIPLVFVRWPREGNITTCGIVGAYAVILAVNAYIYTSLSFITLNILKRLLNTNFSSVFTDVPFQTIDYVMISVWVVLGVCGIVLQLYRERSRPFFPPSPYLMWLQERERRKTNVLDPSHHFPSLPNRLLARIRQLTRRMEPAGEHTPLLL</sequence>
<dbReference type="InterPro" id="IPR042502">
    <property type="entry name" value="TM7SF3"/>
</dbReference>
<dbReference type="Pfam" id="PF05769">
    <property type="entry name" value="SIKE"/>
    <property type="match status" value="1"/>
</dbReference>
<evidence type="ECO:0000256" key="5">
    <source>
        <dbReference type="ARBA" id="ARBA00023054"/>
    </source>
</evidence>
<feature type="transmembrane region" description="Helical" evidence="8">
    <location>
        <begin position="504"/>
        <end position="524"/>
    </location>
</feature>
<feature type="transmembrane region" description="Helical" evidence="8">
    <location>
        <begin position="623"/>
        <end position="648"/>
    </location>
</feature>
<name>A0A6G1QQG3_CHAAH</name>
<feature type="transmembrane region" description="Helical" evidence="8">
    <location>
        <begin position="591"/>
        <end position="611"/>
    </location>
</feature>
<evidence type="ECO:0000256" key="4">
    <source>
        <dbReference type="ARBA" id="ARBA00022989"/>
    </source>
</evidence>
<accession>A0A6G1QQG3</accession>
<evidence type="ECO:0000256" key="7">
    <source>
        <dbReference type="SAM" id="Coils"/>
    </source>
</evidence>
<dbReference type="Pfam" id="PF13886">
    <property type="entry name" value="TM7S3_TM198"/>
    <property type="match status" value="1"/>
</dbReference>
<organism evidence="10 11">
    <name type="scientific">Channa argus</name>
    <name type="common">Northern snakehead</name>
    <name type="synonym">Ophicephalus argus</name>
    <dbReference type="NCBI Taxonomy" id="215402"/>
    <lineage>
        <taxon>Eukaryota</taxon>
        <taxon>Metazoa</taxon>
        <taxon>Chordata</taxon>
        <taxon>Craniata</taxon>
        <taxon>Vertebrata</taxon>
        <taxon>Euteleostomi</taxon>
        <taxon>Actinopterygii</taxon>
        <taxon>Neopterygii</taxon>
        <taxon>Teleostei</taxon>
        <taxon>Neoteleostei</taxon>
        <taxon>Acanthomorphata</taxon>
        <taxon>Anabantaria</taxon>
        <taxon>Anabantiformes</taxon>
        <taxon>Channoidei</taxon>
        <taxon>Channidae</taxon>
        <taxon>Channa</taxon>
    </lineage>
</organism>
<gene>
    <name evidence="10" type="ORF">EXN66_Car020612</name>
</gene>
<dbReference type="Pfam" id="PF25992">
    <property type="entry name" value="Ig_TM7SF3_N"/>
    <property type="match status" value="1"/>
</dbReference>